<evidence type="ECO:0000259" key="5">
    <source>
        <dbReference type="Pfam" id="PF00755"/>
    </source>
</evidence>
<proteinExistence type="inferred from homology"/>
<comment type="similarity">
    <text evidence="1">Belongs to the carnitine/choline acetyltransferase family.</text>
</comment>
<feature type="compositionally biased region" description="Low complexity" evidence="4">
    <location>
        <begin position="275"/>
        <end position="289"/>
    </location>
</feature>
<dbReference type="InterPro" id="IPR039551">
    <property type="entry name" value="Cho/carn_acyl_trans"/>
</dbReference>
<dbReference type="GO" id="GO:0009437">
    <property type="term" value="P:carnitine metabolic process"/>
    <property type="evidence" value="ECO:0007669"/>
    <property type="project" value="TreeGrafter"/>
</dbReference>
<sequence>MFCGRRPGLRSLQGALPALPLPPLSDTVRQAVESLQSLGPGGVGEGLPPLARSFLGGPGPQIQRWLRLRGWALPCYLSELWEEQLHLGARGPLPSTGSYYLMDVLGPPPSRVPAARAANVAFAFLSFRSLVRAGSLPPVLFRGSLPTCSAQYERLFDTTRIPGEHRDRLLRSGGGSGALAALGGRLFRVPPWGGGAPEPPRAPGTIPESSGTAAGAGGSPPRGREPRGADGRGQVPLGPGPGPAGGRGGSQLCSPAAPRGRPVRHRLRPLPGQRGAPKNGKPPKTGTPPAKRDPEERDPPRDGDLDNEAKALLLGPPHNRWFDKSLTLVVFPSGRVGLNVEHSWGDPPVAGHLWEFALALDRSLGYDESGSCIGESQGRAPEPPQELHWDLPPQVSGVLPQAREQFQAMAEGLQLHVVSVEAPPGTSGTPESSQELLALALELALVRERGPALTYEPSPTRAFPLRPADGRRRRGPPLLELERALRDPQIPRGRRRALLEAALAQARGRRRAAMTGAGLERHLQALAAVANQMQLRPPFLTEVLGQPWALAFSPAPRPHPPLLPHPLRPAGGGFNPVGTGGTGRDWGELGWTGID</sequence>
<dbReference type="Gene3D" id="3.30.559.10">
    <property type="entry name" value="Chloramphenicol acetyltransferase-like domain"/>
    <property type="match status" value="2"/>
</dbReference>
<dbReference type="GO" id="GO:0004095">
    <property type="term" value="F:carnitine O-palmitoyltransferase activity"/>
    <property type="evidence" value="ECO:0007669"/>
    <property type="project" value="TreeGrafter"/>
</dbReference>
<dbReference type="InterPro" id="IPR023213">
    <property type="entry name" value="CAT-like_dom_sf"/>
</dbReference>
<dbReference type="InterPro" id="IPR042231">
    <property type="entry name" value="Cho/carn_acyl_trans_2"/>
</dbReference>
<reference evidence="6" key="1">
    <citation type="submission" date="2025-08" db="UniProtKB">
        <authorList>
            <consortium name="Ensembl"/>
        </authorList>
    </citation>
    <scope>IDENTIFICATION</scope>
</reference>
<feature type="compositionally biased region" description="Basic and acidic residues" evidence="4">
    <location>
        <begin position="290"/>
        <end position="308"/>
    </location>
</feature>
<feature type="region of interest" description="Disordered" evidence="4">
    <location>
        <begin position="190"/>
        <end position="308"/>
    </location>
</feature>
<dbReference type="SUPFAM" id="SSF52777">
    <property type="entry name" value="CoA-dependent acyltransferases"/>
    <property type="match status" value="3"/>
</dbReference>
<dbReference type="PANTHER" id="PTHR22589:SF31">
    <property type="entry name" value="CARNITINE O-PALMITOYLTRANSFERASE"/>
    <property type="match status" value="1"/>
</dbReference>
<dbReference type="Proteomes" id="UP000694382">
    <property type="component" value="Unassembled WGS sequence"/>
</dbReference>
<evidence type="ECO:0000313" key="7">
    <source>
        <dbReference type="Proteomes" id="UP000694382"/>
    </source>
</evidence>
<reference evidence="6" key="2">
    <citation type="submission" date="2025-09" db="UniProtKB">
        <authorList>
            <consortium name="Ensembl"/>
        </authorList>
    </citation>
    <scope>IDENTIFICATION</scope>
</reference>
<feature type="region of interest" description="Disordered" evidence="4">
    <location>
        <begin position="455"/>
        <end position="474"/>
    </location>
</feature>
<protein>
    <recommendedName>
        <fullName evidence="5">Choline/carnitine acyltransferase domain-containing protein</fullName>
    </recommendedName>
</protein>
<accession>A0A8C3NCD2</accession>
<dbReference type="GO" id="GO:0006631">
    <property type="term" value="P:fatty acid metabolic process"/>
    <property type="evidence" value="ECO:0007669"/>
    <property type="project" value="TreeGrafter"/>
</dbReference>
<dbReference type="InterPro" id="IPR000542">
    <property type="entry name" value="Carn_acyl_trans"/>
</dbReference>
<dbReference type="AlphaFoldDB" id="A0A8C3NCD2"/>
<name>A0A8C3NCD2_GEOPR</name>
<dbReference type="GO" id="GO:0005739">
    <property type="term" value="C:mitochondrion"/>
    <property type="evidence" value="ECO:0007669"/>
    <property type="project" value="TreeGrafter"/>
</dbReference>
<evidence type="ECO:0000313" key="6">
    <source>
        <dbReference type="Ensembl" id="ENSCPVP00000018206.2"/>
    </source>
</evidence>
<evidence type="ECO:0000256" key="4">
    <source>
        <dbReference type="SAM" id="MobiDB-lite"/>
    </source>
</evidence>
<feature type="domain" description="Choline/carnitine acyltransferase" evidence="5">
    <location>
        <begin position="308"/>
        <end position="577"/>
    </location>
</feature>
<dbReference type="PANTHER" id="PTHR22589">
    <property type="entry name" value="CARNITINE O-ACYLTRANSFERASE"/>
    <property type="match status" value="1"/>
</dbReference>
<organism evidence="6 7">
    <name type="scientific">Geospiza parvula</name>
    <name type="common">Small tree-finch</name>
    <name type="synonym">Camarhynchus parvulus</name>
    <dbReference type="NCBI Taxonomy" id="87175"/>
    <lineage>
        <taxon>Eukaryota</taxon>
        <taxon>Metazoa</taxon>
        <taxon>Chordata</taxon>
        <taxon>Craniata</taxon>
        <taxon>Vertebrata</taxon>
        <taxon>Euteleostomi</taxon>
        <taxon>Archelosauria</taxon>
        <taxon>Archosauria</taxon>
        <taxon>Dinosauria</taxon>
        <taxon>Saurischia</taxon>
        <taxon>Theropoda</taxon>
        <taxon>Coelurosauria</taxon>
        <taxon>Aves</taxon>
        <taxon>Neognathae</taxon>
        <taxon>Neoaves</taxon>
        <taxon>Telluraves</taxon>
        <taxon>Australaves</taxon>
        <taxon>Passeriformes</taxon>
        <taxon>Thraupidae</taxon>
        <taxon>Camarhynchus</taxon>
    </lineage>
</organism>
<dbReference type="Gene3D" id="3.30.559.70">
    <property type="entry name" value="Choline/Carnitine o-acyltransferase, domain 2"/>
    <property type="match status" value="2"/>
</dbReference>
<feature type="compositionally biased region" description="Low complexity" evidence="4">
    <location>
        <begin position="203"/>
        <end position="213"/>
    </location>
</feature>
<keyword evidence="7" id="KW-1185">Reference proteome</keyword>
<evidence type="ECO:0000256" key="2">
    <source>
        <dbReference type="ARBA" id="ARBA00022679"/>
    </source>
</evidence>
<keyword evidence="2" id="KW-0808">Transferase</keyword>
<keyword evidence="3" id="KW-0012">Acyltransferase</keyword>
<feature type="domain" description="Choline/carnitine acyltransferase" evidence="5">
    <location>
        <begin position="19"/>
        <end position="168"/>
    </location>
</feature>
<evidence type="ECO:0000256" key="1">
    <source>
        <dbReference type="ARBA" id="ARBA00005232"/>
    </source>
</evidence>
<accession>A0A8U8BWJ1</accession>
<dbReference type="Pfam" id="PF00755">
    <property type="entry name" value="Carn_acyltransf"/>
    <property type="match status" value="2"/>
</dbReference>
<evidence type="ECO:0000256" key="3">
    <source>
        <dbReference type="ARBA" id="ARBA00023315"/>
    </source>
</evidence>
<dbReference type="Ensembl" id="ENSCPVT00000019024.2">
    <property type="protein sequence ID" value="ENSCPVP00000018206.2"/>
    <property type="gene ID" value="ENSCPVG00000013330.2"/>
</dbReference>